<dbReference type="CDD" id="cd21109">
    <property type="entry name" value="SPASM"/>
    <property type="match status" value="1"/>
</dbReference>
<dbReference type="SFLD" id="SFLDS00029">
    <property type="entry name" value="Radical_SAM"/>
    <property type="match status" value="1"/>
</dbReference>
<reference evidence="9 10" key="1">
    <citation type="submission" date="2019-02" db="EMBL/GenBank/DDBJ databases">
        <title>Deep-cultivation of Planctomycetes and their phenomic and genomic characterization uncovers novel biology.</title>
        <authorList>
            <person name="Wiegand S."/>
            <person name="Jogler M."/>
            <person name="Boedeker C."/>
            <person name="Pinto D."/>
            <person name="Vollmers J."/>
            <person name="Rivas-Marin E."/>
            <person name="Kohn T."/>
            <person name="Peeters S.H."/>
            <person name="Heuer A."/>
            <person name="Rast P."/>
            <person name="Oberbeckmann S."/>
            <person name="Bunk B."/>
            <person name="Jeske O."/>
            <person name="Meyerdierks A."/>
            <person name="Storesund J.E."/>
            <person name="Kallscheuer N."/>
            <person name="Luecker S."/>
            <person name="Lage O.M."/>
            <person name="Pohl T."/>
            <person name="Merkel B.J."/>
            <person name="Hornburger P."/>
            <person name="Mueller R.-W."/>
            <person name="Bruemmer F."/>
            <person name="Labrenz M."/>
            <person name="Spormann A.M."/>
            <person name="Op den Camp H."/>
            <person name="Overmann J."/>
            <person name="Amann R."/>
            <person name="Jetten M.S.M."/>
            <person name="Mascher T."/>
            <person name="Medema M.H."/>
            <person name="Devos D.P."/>
            <person name="Kaster A.-K."/>
            <person name="Ovreas L."/>
            <person name="Rohde M."/>
            <person name="Galperin M.Y."/>
            <person name="Jogler C."/>
        </authorList>
    </citation>
    <scope>NUCLEOTIDE SEQUENCE [LARGE SCALE GENOMIC DNA]</scope>
    <source>
        <strain evidence="9 10">Pla133</strain>
    </source>
</reference>
<evidence type="ECO:0000256" key="6">
    <source>
        <dbReference type="ARBA" id="ARBA00023014"/>
    </source>
</evidence>
<dbReference type="InterPro" id="IPR050377">
    <property type="entry name" value="Radical_SAM_PqqE_MftC-like"/>
</dbReference>
<evidence type="ECO:0000256" key="3">
    <source>
        <dbReference type="ARBA" id="ARBA00022691"/>
    </source>
</evidence>
<proteinExistence type="predicted"/>
<comment type="cofactor">
    <cofactor evidence="1">
        <name>[4Fe-4S] cluster</name>
        <dbReference type="ChEBI" id="CHEBI:49883"/>
    </cofactor>
</comment>
<dbReference type="CDD" id="cd01335">
    <property type="entry name" value="Radical_SAM"/>
    <property type="match status" value="1"/>
</dbReference>
<name>A0A518BID4_9BACT</name>
<dbReference type="PANTHER" id="PTHR11228">
    <property type="entry name" value="RADICAL SAM DOMAIN PROTEIN"/>
    <property type="match status" value="1"/>
</dbReference>
<dbReference type="SFLD" id="SFLDG01067">
    <property type="entry name" value="SPASM/twitch_domain_containing"/>
    <property type="match status" value="1"/>
</dbReference>
<accession>A0A518BID4</accession>
<dbReference type="InterPro" id="IPR058240">
    <property type="entry name" value="rSAM_sf"/>
</dbReference>
<dbReference type="GO" id="GO:0003824">
    <property type="term" value="F:catalytic activity"/>
    <property type="evidence" value="ECO:0007669"/>
    <property type="project" value="InterPro"/>
</dbReference>
<dbReference type="InterPro" id="IPR023885">
    <property type="entry name" value="4Fe4S-binding_SPASM_dom"/>
</dbReference>
<feature type="region of interest" description="Disordered" evidence="7">
    <location>
        <begin position="380"/>
        <end position="408"/>
    </location>
</feature>
<dbReference type="InterPro" id="IPR013785">
    <property type="entry name" value="Aldolase_TIM"/>
</dbReference>
<dbReference type="GO" id="GO:0051536">
    <property type="term" value="F:iron-sulfur cluster binding"/>
    <property type="evidence" value="ECO:0007669"/>
    <property type="project" value="UniProtKB-KW"/>
</dbReference>
<evidence type="ECO:0000256" key="1">
    <source>
        <dbReference type="ARBA" id="ARBA00001966"/>
    </source>
</evidence>
<keyword evidence="4" id="KW-0479">Metal-binding</keyword>
<organism evidence="9 10">
    <name type="scientific">Engelhardtia mirabilis</name>
    <dbReference type="NCBI Taxonomy" id="2528011"/>
    <lineage>
        <taxon>Bacteria</taxon>
        <taxon>Pseudomonadati</taxon>
        <taxon>Planctomycetota</taxon>
        <taxon>Planctomycetia</taxon>
        <taxon>Planctomycetia incertae sedis</taxon>
        <taxon>Engelhardtia</taxon>
    </lineage>
</organism>
<gene>
    <name evidence="9" type="ORF">Pla133_18080</name>
</gene>
<dbReference type="PANTHER" id="PTHR11228:SF7">
    <property type="entry name" value="PQQA PEPTIDE CYCLASE"/>
    <property type="match status" value="1"/>
</dbReference>
<dbReference type="Pfam" id="PF13186">
    <property type="entry name" value="SPASM"/>
    <property type="match status" value="1"/>
</dbReference>
<keyword evidence="5" id="KW-0408">Iron</keyword>
<dbReference type="SUPFAM" id="SSF102114">
    <property type="entry name" value="Radical SAM enzymes"/>
    <property type="match status" value="1"/>
</dbReference>
<dbReference type="RefSeq" id="WP_145064542.1">
    <property type="nucleotide sequence ID" value="NZ_CP036287.1"/>
</dbReference>
<dbReference type="Gene3D" id="3.20.20.70">
    <property type="entry name" value="Aldolase class I"/>
    <property type="match status" value="1"/>
</dbReference>
<dbReference type="GO" id="GO:0046872">
    <property type="term" value="F:metal ion binding"/>
    <property type="evidence" value="ECO:0007669"/>
    <property type="project" value="UniProtKB-KW"/>
</dbReference>
<dbReference type="Pfam" id="PF04055">
    <property type="entry name" value="Radical_SAM"/>
    <property type="match status" value="1"/>
</dbReference>
<dbReference type="Proteomes" id="UP000316921">
    <property type="component" value="Chromosome"/>
</dbReference>
<evidence type="ECO:0000259" key="8">
    <source>
        <dbReference type="PROSITE" id="PS51918"/>
    </source>
</evidence>
<dbReference type="InterPro" id="IPR007197">
    <property type="entry name" value="rSAM"/>
</dbReference>
<keyword evidence="6" id="KW-0411">Iron-sulfur</keyword>
<keyword evidence="10" id="KW-1185">Reference proteome</keyword>
<protein>
    <submittedName>
        <fullName evidence="9">Pyrroloquinoline quinone biosynthesis protein PqqE</fullName>
    </submittedName>
</protein>
<dbReference type="PROSITE" id="PS51918">
    <property type="entry name" value="RADICAL_SAM"/>
    <property type="match status" value="1"/>
</dbReference>
<feature type="compositionally biased region" description="Basic and acidic residues" evidence="7">
    <location>
        <begin position="380"/>
        <end position="389"/>
    </location>
</feature>
<keyword evidence="2" id="KW-0004">4Fe-4S</keyword>
<feature type="domain" description="Radical SAM core" evidence="8">
    <location>
        <begin position="29"/>
        <end position="264"/>
    </location>
</feature>
<dbReference type="KEGG" id="pbap:Pla133_18080"/>
<evidence type="ECO:0000313" key="10">
    <source>
        <dbReference type="Proteomes" id="UP000316921"/>
    </source>
</evidence>
<evidence type="ECO:0000256" key="5">
    <source>
        <dbReference type="ARBA" id="ARBA00023004"/>
    </source>
</evidence>
<evidence type="ECO:0000256" key="2">
    <source>
        <dbReference type="ARBA" id="ARBA00022485"/>
    </source>
</evidence>
<dbReference type="InterPro" id="IPR034391">
    <property type="entry name" value="AdoMet-like_SPASM_containing"/>
</dbReference>
<sequence length="408" mass="46104">MSGKIPNPRRLSGRLLNRLESRLGRERLHSKPVAVDVVLTKACNLACSFCRDYELVGAKRMTVEGMELLAAELFPNAAWVNICSGGEPYLHKGLEHLLLLAQGHGAQRWVLSNGMLLEGQRMQSIVERDLITLHGFSVDGIRADTVESIRTGAELPRILANIERYLRLGEQIHGRRSRVVIRYALMRRNVDQLAQAVRYWGERGVERIDAGYLALANGIDRNESLFFHQDHMRRAFDGARAVAEDYPETELRLPPTVEEDRARRDSPKACRAPWEFVMIDASGAVLPCYRAFEAIQMGHVLGSEARPFNEIWNGPLYRELRRNVNVDRDTGDPAAPNRKGYGYCRVCENRFGWSSIEPHLGDDTWQRTAMGEGGQAIDHRRQGFRDWSPEARPAGGPIDGQRDGEQRA</sequence>
<keyword evidence="3" id="KW-0949">S-adenosyl-L-methionine</keyword>
<evidence type="ECO:0000256" key="4">
    <source>
        <dbReference type="ARBA" id="ARBA00022723"/>
    </source>
</evidence>
<evidence type="ECO:0000313" key="9">
    <source>
        <dbReference type="EMBL" id="QDU66732.1"/>
    </source>
</evidence>
<dbReference type="AlphaFoldDB" id="A0A518BID4"/>
<evidence type="ECO:0000256" key="7">
    <source>
        <dbReference type="SAM" id="MobiDB-lite"/>
    </source>
</evidence>
<dbReference type="SFLD" id="SFLDG01387">
    <property type="entry name" value="BtrN-like_SPASM_domain_contain"/>
    <property type="match status" value="1"/>
</dbReference>
<dbReference type="EMBL" id="CP036287">
    <property type="protein sequence ID" value="QDU66732.1"/>
    <property type="molecule type" value="Genomic_DNA"/>
</dbReference>